<keyword evidence="1" id="KW-0732">Signal</keyword>
<protein>
    <submittedName>
        <fullName evidence="2">Uncharacterized protein</fullName>
    </submittedName>
</protein>
<reference evidence="2 3" key="1">
    <citation type="submission" date="2019-03" db="EMBL/GenBank/DDBJ databases">
        <title>The genome sequence of a newly discovered highly antifungal drug resistant Aspergillus species, Aspergillus tanneri NIH 1004.</title>
        <authorList>
            <person name="Mounaud S."/>
            <person name="Singh I."/>
            <person name="Joardar V."/>
            <person name="Pakala S."/>
            <person name="Pakala S."/>
            <person name="Venepally P."/>
            <person name="Hoover J."/>
            <person name="Nierman W."/>
            <person name="Chung J."/>
            <person name="Losada L."/>
        </authorList>
    </citation>
    <scope>NUCLEOTIDE SEQUENCE [LARGE SCALE GENOMIC DNA]</scope>
    <source>
        <strain evidence="2 3">NIH1004</strain>
    </source>
</reference>
<accession>A0A4S3JTG7</accession>
<keyword evidence="3" id="KW-1185">Reference proteome</keyword>
<dbReference type="AlphaFoldDB" id="A0A4S3JTG7"/>
<feature type="signal peptide" evidence="1">
    <location>
        <begin position="1"/>
        <end position="19"/>
    </location>
</feature>
<sequence length="112" mass="12311">MKLNLGLLLLAAQNTAVLSAITTAINPREVERIDTVENVDVLLSPEKGKCWTRSPATVARADVKRVAAAAELVGGVRIIPCLSLDIQQTYLYQTAVRVFYAEHNIKYKEVDS</sequence>
<name>A0A4S3JTG7_9EURO</name>
<dbReference type="VEuPathDB" id="FungiDB:EYZ11_002016"/>
<evidence type="ECO:0000313" key="3">
    <source>
        <dbReference type="Proteomes" id="UP000308092"/>
    </source>
</evidence>
<feature type="chain" id="PRO_5020362434" evidence="1">
    <location>
        <begin position="20"/>
        <end position="112"/>
    </location>
</feature>
<comment type="caution">
    <text evidence="2">The sequence shown here is derived from an EMBL/GenBank/DDBJ whole genome shotgun (WGS) entry which is preliminary data.</text>
</comment>
<dbReference type="Proteomes" id="UP000308092">
    <property type="component" value="Unassembled WGS sequence"/>
</dbReference>
<dbReference type="EMBL" id="SOSA01000042">
    <property type="protein sequence ID" value="THC98508.1"/>
    <property type="molecule type" value="Genomic_DNA"/>
</dbReference>
<organism evidence="2 3">
    <name type="scientific">Aspergillus tanneri</name>
    <dbReference type="NCBI Taxonomy" id="1220188"/>
    <lineage>
        <taxon>Eukaryota</taxon>
        <taxon>Fungi</taxon>
        <taxon>Dikarya</taxon>
        <taxon>Ascomycota</taxon>
        <taxon>Pezizomycotina</taxon>
        <taxon>Eurotiomycetes</taxon>
        <taxon>Eurotiomycetidae</taxon>
        <taxon>Eurotiales</taxon>
        <taxon>Aspergillaceae</taxon>
        <taxon>Aspergillus</taxon>
        <taxon>Aspergillus subgen. Circumdati</taxon>
    </lineage>
</organism>
<evidence type="ECO:0000256" key="1">
    <source>
        <dbReference type="SAM" id="SignalP"/>
    </source>
</evidence>
<proteinExistence type="predicted"/>
<evidence type="ECO:0000313" key="2">
    <source>
        <dbReference type="EMBL" id="THC98508.1"/>
    </source>
</evidence>
<gene>
    <name evidence="2" type="ORF">EYZ11_002016</name>
</gene>